<evidence type="ECO:0000256" key="5">
    <source>
        <dbReference type="ARBA" id="ARBA00023242"/>
    </source>
</evidence>
<protein>
    <recommendedName>
        <fullName evidence="7">Enhancer of polycomb-like protein</fullName>
    </recommendedName>
</protein>
<dbReference type="EMBL" id="JANBQF010000065">
    <property type="protein sequence ID" value="KAJ2006312.1"/>
    <property type="molecule type" value="Genomic_DNA"/>
</dbReference>
<sequence>MVNAQRFRARKVDLKRPLPVFRAADLDDLEDDDNRHADAIETGVEKDEEAEHHLQAAISATHAAATGEAPAKQVYIPTPDASKVIGAYDELYLKNFSCPTSLIRSSETVEESCAPQYCMDDDDAAWLGEANAQRAAAGQAAISEDQFEVAMDQLEAVTRDMVFQRAADMPTAEFLAAHAQERDRGFGRAGVDAVFEHWKQRRIAGGFKAVVAGLQMEDTSRTEMDPYVCFRRREVRQGRKTRRADQRSLEQLRRLRVGLAMSAQMLDMCLEREAAKTDAVAEAQAVARQRVDVLRMRRKLGATAAPFDDLFEPPQPPRKRVARDAAQRPRVARKPRVASGLASAAAERQAAAGGAGLPGCAAGAGDPVLPAPYVLPRTVTVHQYPAPRALQAMAERVAARALAYETRVAAGWVDATFASVVRGGGGGSGDSRYEFWAPHGGATAFRMRRGRAARLFLDRRAVRAQSVPSDRQEKFRMALLQPEDHVRLLARVVGPASGDSSASGGIPEDLLRPFSFSAELLMSSLSVPSSVPLAPPPPPPPLSLEAQFLPPLPRPLAVSAATAAASLQHAMPANSGALSDFRFRSPYTPMTAVDESSDSENQKLRLQPPPPALLKMTSSAPNTAVDSHHRPHQWFAASSGSTTTAKSSPTLLPTSPSTIASTKAHKTLSGPPPPLPLNVPALVSAVSSPALVTVISPQLGSGPSQTPISNGAK</sequence>
<dbReference type="AlphaFoldDB" id="A0A9W8BES0"/>
<evidence type="ECO:0000256" key="8">
    <source>
        <dbReference type="SAM" id="MobiDB-lite"/>
    </source>
</evidence>
<keyword evidence="11" id="KW-1185">Reference proteome</keyword>
<dbReference type="PANTHER" id="PTHR14898">
    <property type="entry name" value="ENHANCER OF POLYCOMB"/>
    <property type="match status" value="1"/>
</dbReference>
<evidence type="ECO:0000259" key="9">
    <source>
        <dbReference type="Pfam" id="PF10513"/>
    </source>
</evidence>
<keyword evidence="4 7" id="KW-0804">Transcription</keyword>
<evidence type="ECO:0000313" key="11">
    <source>
        <dbReference type="Proteomes" id="UP001150907"/>
    </source>
</evidence>
<comment type="subcellular location">
    <subcellularLocation>
        <location evidence="1 7">Nucleus</location>
    </subcellularLocation>
</comment>
<evidence type="ECO:0000256" key="1">
    <source>
        <dbReference type="ARBA" id="ARBA00004123"/>
    </source>
</evidence>
<proteinExistence type="inferred from homology"/>
<keyword evidence="5 7" id="KW-0539">Nucleus</keyword>
<comment type="caution">
    <text evidence="10">The sequence shown here is derived from an EMBL/GenBank/DDBJ whole genome shotgun (WGS) entry which is preliminary data.</text>
</comment>
<evidence type="ECO:0000256" key="4">
    <source>
        <dbReference type="ARBA" id="ARBA00023163"/>
    </source>
</evidence>
<feature type="compositionally biased region" description="Low complexity" evidence="8">
    <location>
        <begin position="637"/>
        <end position="662"/>
    </location>
</feature>
<name>A0A9W8BES0_9FUNG</name>
<dbReference type="OrthoDB" id="435275at2759"/>
<reference evidence="10" key="1">
    <citation type="submission" date="2022-07" db="EMBL/GenBank/DDBJ databases">
        <title>Phylogenomic reconstructions and comparative analyses of Kickxellomycotina fungi.</title>
        <authorList>
            <person name="Reynolds N.K."/>
            <person name="Stajich J.E."/>
            <person name="Barry K."/>
            <person name="Grigoriev I.V."/>
            <person name="Crous P."/>
            <person name="Smith M.E."/>
        </authorList>
    </citation>
    <scope>NUCLEOTIDE SEQUENCE</scope>
    <source>
        <strain evidence="10">IMI 214461</strain>
    </source>
</reference>
<evidence type="ECO:0000256" key="6">
    <source>
        <dbReference type="ARBA" id="ARBA00025513"/>
    </source>
</evidence>
<dbReference type="InterPro" id="IPR019542">
    <property type="entry name" value="Enhancer_polycomb-like_N"/>
</dbReference>
<comment type="function">
    <text evidence="6">Component of the NuA4 histone acetyltransferase complex which is involved in transcriptional activation of selected genes principally by acetylation of nucleosomal histone H4 and H2A. The NuA4 complex is also involved in DNA repair. Involved in gene silencing by neighboring heterochromatin, blockage of the silencing spreading along the chromosome, and required for cell cycle progression through G2/M.</text>
</comment>
<feature type="region of interest" description="Disordered" evidence="8">
    <location>
        <begin position="306"/>
        <end position="339"/>
    </location>
</feature>
<comment type="similarity">
    <text evidence="2 7">Belongs to the enhancer of polycomb family.</text>
</comment>
<dbReference type="Pfam" id="PF10513">
    <property type="entry name" value="EPL1"/>
    <property type="match status" value="1"/>
</dbReference>
<evidence type="ECO:0000256" key="7">
    <source>
        <dbReference type="RuleBase" id="RU361124"/>
    </source>
</evidence>
<dbReference type="GO" id="GO:0005634">
    <property type="term" value="C:nucleus"/>
    <property type="evidence" value="ECO:0007669"/>
    <property type="project" value="UniProtKB-SubCell"/>
</dbReference>
<evidence type="ECO:0000256" key="2">
    <source>
        <dbReference type="ARBA" id="ARBA00008035"/>
    </source>
</evidence>
<dbReference type="GO" id="GO:0006357">
    <property type="term" value="P:regulation of transcription by RNA polymerase II"/>
    <property type="evidence" value="ECO:0007669"/>
    <property type="project" value="InterPro"/>
</dbReference>
<organism evidence="10 11">
    <name type="scientific">Coemansia thaxteri</name>
    <dbReference type="NCBI Taxonomy" id="2663907"/>
    <lineage>
        <taxon>Eukaryota</taxon>
        <taxon>Fungi</taxon>
        <taxon>Fungi incertae sedis</taxon>
        <taxon>Zoopagomycota</taxon>
        <taxon>Kickxellomycotina</taxon>
        <taxon>Kickxellomycetes</taxon>
        <taxon>Kickxellales</taxon>
        <taxon>Kickxellaceae</taxon>
        <taxon>Coemansia</taxon>
    </lineage>
</organism>
<evidence type="ECO:0000256" key="3">
    <source>
        <dbReference type="ARBA" id="ARBA00023015"/>
    </source>
</evidence>
<feature type="region of interest" description="Disordered" evidence="8">
    <location>
        <begin position="637"/>
        <end position="678"/>
    </location>
</feature>
<dbReference type="GO" id="GO:0035267">
    <property type="term" value="C:NuA4 histone acetyltransferase complex"/>
    <property type="evidence" value="ECO:0007669"/>
    <property type="project" value="InterPro"/>
</dbReference>
<gene>
    <name evidence="10" type="primary">EPL1</name>
    <name evidence="10" type="ORF">H4R26_001445</name>
</gene>
<dbReference type="Proteomes" id="UP001150907">
    <property type="component" value="Unassembled WGS sequence"/>
</dbReference>
<feature type="domain" description="Enhancer of polycomb-like N-terminal" evidence="9">
    <location>
        <begin position="8"/>
        <end position="155"/>
    </location>
</feature>
<dbReference type="InterPro" id="IPR024943">
    <property type="entry name" value="Enhancer_polycomb"/>
</dbReference>
<evidence type="ECO:0000313" key="10">
    <source>
        <dbReference type="EMBL" id="KAJ2006312.1"/>
    </source>
</evidence>
<keyword evidence="3 7" id="KW-0805">Transcription regulation</keyword>
<accession>A0A9W8BES0</accession>